<evidence type="ECO:0000313" key="1">
    <source>
        <dbReference type="EMBL" id="COX03063.1"/>
    </source>
</evidence>
<proteinExistence type="predicted"/>
<dbReference type="Proteomes" id="UP000044938">
    <property type="component" value="Unassembled WGS sequence"/>
</dbReference>
<protein>
    <submittedName>
        <fullName evidence="1">Uncharacterized protein</fullName>
    </submittedName>
</protein>
<dbReference type="EMBL" id="CSAJ01000660">
    <property type="protein sequence ID" value="COX03063.1"/>
    <property type="molecule type" value="Genomic_DNA"/>
</dbReference>
<accession>A0A655FN04</accession>
<organism evidence="1 2">
    <name type="scientific">Mycobacterium tuberculosis</name>
    <dbReference type="NCBI Taxonomy" id="1773"/>
    <lineage>
        <taxon>Bacteria</taxon>
        <taxon>Bacillati</taxon>
        <taxon>Actinomycetota</taxon>
        <taxon>Actinomycetes</taxon>
        <taxon>Mycobacteriales</taxon>
        <taxon>Mycobacteriaceae</taxon>
        <taxon>Mycobacterium</taxon>
        <taxon>Mycobacterium tuberculosis complex</taxon>
    </lineage>
</organism>
<sequence>MQCDPGVPIGIAASGRAARRDVDDVGRIAQQRFGVRGLSRADAASDQYPHRVIVGGAASWRARSEKGQGRRATMAGQVEQRIDVEVSFDEIAEQVEAALACGQEA</sequence>
<dbReference type="AlphaFoldDB" id="A0A655FN04"/>
<gene>
    <name evidence="1" type="ORF">ERS007720_03778</name>
</gene>
<evidence type="ECO:0000313" key="2">
    <source>
        <dbReference type="Proteomes" id="UP000044938"/>
    </source>
</evidence>
<reference evidence="1 2" key="1">
    <citation type="submission" date="2015-03" db="EMBL/GenBank/DDBJ databases">
        <authorList>
            <consortium name="Pathogen Informatics"/>
        </authorList>
    </citation>
    <scope>NUCLEOTIDE SEQUENCE [LARGE SCALE GENOMIC DNA]</scope>
    <source>
        <strain evidence="1 2">M09401471</strain>
    </source>
</reference>
<name>A0A655FN04_MYCTX</name>